<protein>
    <submittedName>
        <fullName evidence="2">DUF6924 domain-containing protein</fullName>
    </submittedName>
</protein>
<evidence type="ECO:0000313" key="2">
    <source>
        <dbReference type="EMBL" id="MFC3456142.1"/>
    </source>
</evidence>
<organism evidence="2 3">
    <name type="scientific">Amycolatopsis speibonae</name>
    <dbReference type="NCBI Taxonomy" id="1450224"/>
    <lineage>
        <taxon>Bacteria</taxon>
        <taxon>Bacillati</taxon>
        <taxon>Actinomycetota</taxon>
        <taxon>Actinomycetes</taxon>
        <taxon>Pseudonocardiales</taxon>
        <taxon>Pseudonocardiaceae</taxon>
        <taxon>Amycolatopsis</taxon>
    </lineage>
</organism>
<feature type="domain" description="DUF6924" evidence="1">
    <location>
        <begin position="10"/>
        <end position="146"/>
    </location>
</feature>
<dbReference type="InterPro" id="IPR053832">
    <property type="entry name" value="DUF6924"/>
</dbReference>
<dbReference type="Proteomes" id="UP001595645">
    <property type="component" value="Unassembled WGS sequence"/>
</dbReference>
<proteinExistence type="predicted"/>
<keyword evidence="3" id="KW-1185">Reference proteome</keyword>
<dbReference type="EMBL" id="JBHRWK010000143">
    <property type="protein sequence ID" value="MFC3456142.1"/>
    <property type="molecule type" value="Genomic_DNA"/>
</dbReference>
<evidence type="ECO:0000259" key="1">
    <source>
        <dbReference type="Pfam" id="PF21962"/>
    </source>
</evidence>
<comment type="caution">
    <text evidence="2">The sequence shown here is derived from an EMBL/GenBank/DDBJ whole genome shotgun (WGS) entry which is preliminary data.</text>
</comment>
<name>A0ABV7PEE1_9PSEU</name>
<accession>A0ABV7PEE1</accession>
<gene>
    <name evidence="2" type="ORF">ACFOSH_42525</name>
</gene>
<dbReference type="RefSeq" id="WP_378247236.1">
    <property type="nucleotide sequence ID" value="NZ_JBHRWK010000143.1"/>
</dbReference>
<reference evidence="3" key="1">
    <citation type="journal article" date="2019" name="Int. J. Syst. Evol. Microbiol.">
        <title>The Global Catalogue of Microorganisms (GCM) 10K type strain sequencing project: providing services to taxonomists for standard genome sequencing and annotation.</title>
        <authorList>
            <consortium name="The Broad Institute Genomics Platform"/>
            <consortium name="The Broad Institute Genome Sequencing Center for Infectious Disease"/>
            <person name="Wu L."/>
            <person name="Ma J."/>
        </authorList>
    </citation>
    <scope>NUCLEOTIDE SEQUENCE [LARGE SCALE GENOMIC DNA]</scope>
    <source>
        <strain evidence="3">CGMCC 4.7676</strain>
    </source>
</reference>
<dbReference type="Pfam" id="PF21962">
    <property type="entry name" value="DUF6924"/>
    <property type="match status" value="1"/>
</dbReference>
<sequence length="147" mass="16333">MKTLPDGDGALLVRTDFDHQPVWDDLCDLIRKYLPEGLLANLRLIDDSSYEGATAEELLNLVPDDAGYPYIAIADAVTAEPVERPQDRSLLIVDNDYYDEEEEEEKGGTFRALVSELPSIDANLSIANMSFADYAEEADDDGVFRSL</sequence>
<evidence type="ECO:0000313" key="3">
    <source>
        <dbReference type="Proteomes" id="UP001595645"/>
    </source>
</evidence>